<evidence type="ECO:0000313" key="1">
    <source>
        <dbReference type="Proteomes" id="UP000887565"/>
    </source>
</evidence>
<dbReference type="AlphaFoldDB" id="A0A915J446"/>
<sequence length="75" mass="9134">MFDYFDFEECIWLHEAQPIVDERMINLQRMELNFYYSSCARLDDFDKGHPENEKLQRNSLENEGEMPNFTIANFF</sequence>
<dbReference type="WBParaSite" id="nRc.2.0.1.t20477-RA">
    <property type="protein sequence ID" value="nRc.2.0.1.t20477-RA"/>
    <property type="gene ID" value="nRc.2.0.1.g20477"/>
</dbReference>
<dbReference type="Proteomes" id="UP000887565">
    <property type="component" value="Unplaced"/>
</dbReference>
<reference evidence="2" key="1">
    <citation type="submission" date="2022-11" db="UniProtKB">
        <authorList>
            <consortium name="WormBaseParasite"/>
        </authorList>
    </citation>
    <scope>IDENTIFICATION</scope>
</reference>
<proteinExistence type="predicted"/>
<name>A0A915J446_ROMCU</name>
<evidence type="ECO:0000313" key="2">
    <source>
        <dbReference type="WBParaSite" id="nRc.2.0.1.t20477-RA"/>
    </source>
</evidence>
<organism evidence="1 2">
    <name type="scientific">Romanomermis culicivorax</name>
    <name type="common">Nematode worm</name>
    <dbReference type="NCBI Taxonomy" id="13658"/>
    <lineage>
        <taxon>Eukaryota</taxon>
        <taxon>Metazoa</taxon>
        <taxon>Ecdysozoa</taxon>
        <taxon>Nematoda</taxon>
        <taxon>Enoplea</taxon>
        <taxon>Dorylaimia</taxon>
        <taxon>Mermithida</taxon>
        <taxon>Mermithoidea</taxon>
        <taxon>Mermithidae</taxon>
        <taxon>Romanomermis</taxon>
    </lineage>
</organism>
<accession>A0A915J446</accession>
<protein>
    <submittedName>
        <fullName evidence="2">Uncharacterized protein</fullName>
    </submittedName>
</protein>
<keyword evidence="1" id="KW-1185">Reference proteome</keyword>